<evidence type="ECO:0000313" key="3">
    <source>
        <dbReference type="EMBL" id="MBW8288834.1"/>
    </source>
</evidence>
<sequence>MASLFSEKVEKDDFDKFKIELNERLNRLSSEIKLKTTDLEESAISSANNITAIENKTIEADQRISSNINTIETCKSHAESLSQSMQELKEKTENLNQDLQNKLREVSTLYAEVFASKDKVFSYEKDVETKIQSINQYLNESKTLPENVENAKKLLSDCQGITGTIADLLNHAIKRKSEVDEIYKSIYGQDVKSSEGHTEHTDGLKDELERSYQRVSENIKKIDDEIQKIISTSNEKHENALAEKKEEFDKITTTAQNEYSSIHEQLLSLLPGAMATGLSAAYESKKDDETTSLNKFENNFTNAIRLMMAISLIPLGVDIYLLGVQGKDLVHVIKDTPSLIIAILPLYFPVLWLAYSYNKKINLSKRLIEEYTHKSVLGKTFSGLSNQIDTLQQQESIKNDLRTRLLFNVLQVSAENPGKLITDYNKSDHPIMEALENSSKLSGSIDALTKIPGLSSLVKTLSEKNDEIFNKQAKKVEDGINANITIEGKLTAEANTKSNEESTS</sequence>
<evidence type="ECO:0000256" key="1">
    <source>
        <dbReference type="SAM" id="Coils"/>
    </source>
</evidence>
<keyword evidence="1" id="KW-0175">Coiled coil</keyword>
<evidence type="ECO:0000313" key="4">
    <source>
        <dbReference type="Proteomes" id="UP000711178"/>
    </source>
</evidence>
<proteinExistence type="predicted"/>
<evidence type="ECO:0000256" key="2">
    <source>
        <dbReference type="SAM" id="Phobius"/>
    </source>
</evidence>
<name>A0ABS7FHU2_9NEIS</name>
<feature type="coiled-coil region" evidence="1">
    <location>
        <begin position="71"/>
        <end position="109"/>
    </location>
</feature>
<reference evidence="3 4" key="1">
    <citation type="submission" date="2021-05" db="EMBL/GenBank/DDBJ databases">
        <title>Draft Whole Genome Sequencing Of Biosensor Chromobacterium violaceum Strain CV026 Reveals A Regulatory RNA In Chromobacterium violaceum Phenotype Regulatory Network.</title>
        <authorList>
            <person name="Hong K.W."/>
            <person name="Chan K.G."/>
            <person name="Chang C.-Y."/>
        </authorList>
    </citation>
    <scope>NUCLEOTIDE SEQUENCE [LARGE SCALE GENOMIC DNA]</scope>
    <source>
        <strain evidence="3 4">ATCC 31532</strain>
    </source>
</reference>
<keyword evidence="4" id="KW-1185">Reference proteome</keyword>
<feature type="transmembrane region" description="Helical" evidence="2">
    <location>
        <begin position="303"/>
        <end position="324"/>
    </location>
</feature>
<accession>A0ABS7FHU2</accession>
<dbReference type="Proteomes" id="UP000711178">
    <property type="component" value="Unassembled WGS sequence"/>
</dbReference>
<protein>
    <submittedName>
        <fullName evidence="3">Uncharacterized protein</fullName>
    </submittedName>
</protein>
<dbReference type="GeneID" id="89684281"/>
<keyword evidence="2" id="KW-0472">Membrane</keyword>
<comment type="caution">
    <text evidence="3">The sequence shown here is derived from an EMBL/GenBank/DDBJ whole genome shotgun (WGS) entry which is preliminary data.</text>
</comment>
<keyword evidence="2" id="KW-0812">Transmembrane</keyword>
<keyword evidence="2" id="KW-1133">Transmembrane helix</keyword>
<dbReference type="EMBL" id="JAHDTB010000012">
    <property type="protein sequence ID" value="MBW8288834.1"/>
    <property type="molecule type" value="Genomic_DNA"/>
</dbReference>
<feature type="transmembrane region" description="Helical" evidence="2">
    <location>
        <begin position="336"/>
        <end position="357"/>
    </location>
</feature>
<organism evidence="3 4">
    <name type="scientific">Chromobacterium subtsugae</name>
    <dbReference type="NCBI Taxonomy" id="251747"/>
    <lineage>
        <taxon>Bacteria</taxon>
        <taxon>Pseudomonadati</taxon>
        <taxon>Pseudomonadota</taxon>
        <taxon>Betaproteobacteria</taxon>
        <taxon>Neisseriales</taxon>
        <taxon>Chromobacteriaceae</taxon>
        <taxon>Chromobacterium</taxon>
    </lineage>
</organism>
<gene>
    <name evidence="3" type="ORF">KIF53_14450</name>
</gene>
<dbReference type="RefSeq" id="WP_146008375.1">
    <property type="nucleotide sequence ID" value="NZ_CP142381.1"/>
</dbReference>
<feature type="coiled-coil region" evidence="1">
    <location>
        <begin position="205"/>
        <end position="254"/>
    </location>
</feature>